<keyword evidence="2" id="KW-1185">Reference proteome</keyword>
<accession>A0A1H3ZMQ8</accession>
<dbReference type="EMBL" id="FNQJ01000008">
    <property type="protein sequence ID" value="SEA25003.1"/>
    <property type="molecule type" value="Genomic_DNA"/>
</dbReference>
<evidence type="ECO:0000313" key="2">
    <source>
        <dbReference type="Proteomes" id="UP000199002"/>
    </source>
</evidence>
<name>A0A1H3ZMQ8_9BURK</name>
<evidence type="ECO:0000313" key="1">
    <source>
        <dbReference type="EMBL" id="SEA25003.1"/>
    </source>
</evidence>
<protein>
    <submittedName>
        <fullName evidence="1">Uncharacterized protein</fullName>
    </submittedName>
</protein>
<dbReference type="Proteomes" id="UP000199002">
    <property type="component" value="Unassembled WGS sequence"/>
</dbReference>
<sequence length="34" mass="3314">MPILSLLPLNATIAAVLAVTANAWGLPAAAVQAA</sequence>
<organism evidence="1 2">
    <name type="scientific">Acidovorax soli</name>
    <dbReference type="NCBI Taxonomy" id="592050"/>
    <lineage>
        <taxon>Bacteria</taxon>
        <taxon>Pseudomonadati</taxon>
        <taxon>Pseudomonadota</taxon>
        <taxon>Betaproteobacteria</taxon>
        <taxon>Burkholderiales</taxon>
        <taxon>Comamonadaceae</taxon>
        <taxon>Acidovorax</taxon>
    </lineage>
</organism>
<dbReference type="STRING" id="592050.SAMN05421875_10847"/>
<gene>
    <name evidence="1" type="ORF">SAMN05421875_10847</name>
</gene>
<dbReference type="AlphaFoldDB" id="A0A1H3ZMQ8"/>
<proteinExistence type="predicted"/>
<reference evidence="2" key="1">
    <citation type="submission" date="2016-10" db="EMBL/GenBank/DDBJ databases">
        <authorList>
            <person name="Varghese N."/>
            <person name="Submissions S."/>
        </authorList>
    </citation>
    <scope>NUCLEOTIDE SEQUENCE [LARGE SCALE GENOMIC DNA]</scope>
    <source>
        <strain evidence="2">DSM 25157</strain>
    </source>
</reference>